<dbReference type="PANTHER" id="PTHR11804:SF84">
    <property type="entry name" value="SACCHAROLYSIN"/>
    <property type="match status" value="1"/>
</dbReference>
<evidence type="ECO:0000256" key="3">
    <source>
        <dbReference type="ARBA" id="ARBA00022801"/>
    </source>
</evidence>
<evidence type="ECO:0000256" key="4">
    <source>
        <dbReference type="ARBA" id="ARBA00022833"/>
    </source>
</evidence>
<feature type="domain" description="Oligopeptidase F N-terminal" evidence="8">
    <location>
        <begin position="124"/>
        <end position="192"/>
    </location>
</feature>
<dbReference type="Pfam" id="PF08439">
    <property type="entry name" value="Peptidase_M3_N"/>
    <property type="match status" value="1"/>
</dbReference>
<dbReference type="Gene3D" id="1.10.287.830">
    <property type="entry name" value="putative peptidase helix hairpin domain like"/>
    <property type="match status" value="1"/>
</dbReference>
<dbReference type="GO" id="GO:0046872">
    <property type="term" value="F:metal ion binding"/>
    <property type="evidence" value="ECO:0007669"/>
    <property type="project" value="UniProtKB-UniRule"/>
</dbReference>
<dbReference type="InterPro" id="IPR013647">
    <property type="entry name" value="OligopepF_N_dom"/>
</dbReference>
<sequence length="606" mass="70069">MCNFPGNIQEAVMGIERNNIEEKYKWDLAKMYPDKESVDADIEKAAELTDKIAQYKGKLALGKENLLNALKTLEEASRVIEKLYVYTHMKHHEDTRKNDNQADSVKSEMISSDFGVASSYLVPEIIAMDEKVLDEYMQDEDMAFYKKFIDDILRDKPHTLSESEEKILASVSELTAVPESVYDMLAYADMEFPEIEGENGEKIKIDHFNYSLLIKSRDRRVRKDAFEGEFSTYKKFQNTYASSLYGAIKSEIFYAKMRKHNSAIEGSLFADNISVDVYNNLIDAVHESIPTLDRYIEAKKKFLGIEDLHMYDLYVPLAEKFEYKIPYEEAQQIILKALAPLGEEYLSIIQKAFDERWIDAFENEGKKGGAYSWGCYDSQPYILTSYTEDLNSLFTLIHELGHSVHSYYSRNTQPYIYSDYRIFVAEVASTTNELLLVNYLLENAKSKDERIYLLNYYLEQFRTTVHRQTMFAEFEKITHEQVEAGKPLTADDFTEIYYGLNKKYYGNSTNVDELIGIEWARIPHFYSNFYVYKYATGFSAASALSSQILKEGKPAVDRYIEFLKSGGSEYPLDQLRRAGVDMEKKESVEKALDVFAELVEKLEAEI</sequence>
<keyword evidence="10" id="KW-1185">Reference proteome</keyword>
<dbReference type="InterPro" id="IPR004438">
    <property type="entry name" value="Peptidase_M3B"/>
</dbReference>
<gene>
    <name evidence="9" type="primary">pepF</name>
    <name evidence="9" type="ORF">CLOHIR_00736</name>
</gene>
<organism evidence="9 10">
    <name type="scientific">Peptacetobacter hiranonis (strain DSM 13275 / JCM 10541 / KCTC 15199 / TO-931)</name>
    <name type="common">Clostridium hiranonis</name>
    <dbReference type="NCBI Taxonomy" id="500633"/>
    <lineage>
        <taxon>Bacteria</taxon>
        <taxon>Bacillati</taxon>
        <taxon>Bacillota</taxon>
        <taxon>Clostridia</taxon>
        <taxon>Peptostreptococcales</taxon>
        <taxon>Peptostreptococcaceae</taxon>
        <taxon>Peptacetobacter</taxon>
    </lineage>
</organism>
<evidence type="ECO:0000256" key="1">
    <source>
        <dbReference type="ARBA" id="ARBA00022670"/>
    </source>
</evidence>
<keyword evidence="3 6" id="KW-0378">Hydrolase</keyword>
<dbReference type="GO" id="GO:0004222">
    <property type="term" value="F:metalloendopeptidase activity"/>
    <property type="evidence" value="ECO:0007669"/>
    <property type="project" value="UniProtKB-UniRule"/>
</dbReference>
<dbReference type="SUPFAM" id="SSF55486">
    <property type="entry name" value="Metalloproteases ('zincins'), catalytic domain"/>
    <property type="match status" value="1"/>
</dbReference>
<evidence type="ECO:0000256" key="2">
    <source>
        <dbReference type="ARBA" id="ARBA00022723"/>
    </source>
</evidence>
<reference evidence="9 10" key="2">
    <citation type="submission" date="2008-10" db="EMBL/GenBank/DDBJ databases">
        <title>Draft genome sequence of Clostridium hiranonis (DSM 13275).</title>
        <authorList>
            <person name="Sudarsanam P."/>
            <person name="Ley R."/>
            <person name="Guruge J."/>
            <person name="Turnbaugh P.J."/>
            <person name="Mahowald M."/>
            <person name="Liep D."/>
            <person name="Gordon J."/>
        </authorList>
    </citation>
    <scope>NUCLEOTIDE SEQUENCE [LARGE SCALE GENOMIC DNA]</scope>
    <source>
        <strain evidence="9 10">DSM 13275</strain>
    </source>
</reference>
<dbReference type="InterPro" id="IPR045090">
    <property type="entry name" value="Pept_M3A_M3B"/>
</dbReference>
<reference evidence="9 10" key="1">
    <citation type="submission" date="2008-09" db="EMBL/GenBank/DDBJ databases">
        <authorList>
            <person name="Fulton L."/>
            <person name="Clifton S."/>
            <person name="Fulton B."/>
            <person name="Xu J."/>
            <person name="Minx P."/>
            <person name="Pepin K.H."/>
            <person name="Johnson M."/>
            <person name="Thiruvilangam P."/>
            <person name="Bhonagiri V."/>
            <person name="Nash W.E."/>
            <person name="Mardis E.R."/>
            <person name="Wilson R.K."/>
        </authorList>
    </citation>
    <scope>NUCLEOTIDE SEQUENCE [LARGE SCALE GENOMIC DNA]</scope>
    <source>
        <strain evidence="9 10">DSM 13275</strain>
    </source>
</reference>
<dbReference type="HOGENOM" id="CLU_021290_2_0_9"/>
<dbReference type="NCBIfam" id="TIGR00181">
    <property type="entry name" value="pepF"/>
    <property type="match status" value="1"/>
</dbReference>
<dbReference type="Gene3D" id="1.10.1370.20">
    <property type="entry name" value="Oligoendopeptidase f, C-terminal domain"/>
    <property type="match status" value="1"/>
</dbReference>
<feature type="domain" description="Peptidase M3A/M3B catalytic" evidence="7">
    <location>
        <begin position="213"/>
        <end position="592"/>
    </location>
</feature>
<dbReference type="GO" id="GO:0006518">
    <property type="term" value="P:peptide metabolic process"/>
    <property type="evidence" value="ECO:0007669"/>
    <property type="project" value="TreeGrafter"/>
</dbReference>
<keyword evidence="5 6" id="KW-0482">Metalloprotease</keyword>
<comment type="function">
    <text evidence="6">Has oligopeptidase activity and degrades a variety of small bioactive peptides.</text>
</comment>
<dbReference type="Proteomes" id="UP000003178">
    <property type="component" value="Unassembled WGS sequence"/>
</dbReference>
<dbReference type="PANTHER" id="PTHR11804">
    <property type="entry name" value="PROTEASE M3 THIMET OLIGOPEPTIDASE-RELATED"/>
    <property type="match status" value="1"/>
</dbReference>
<keyword evidence="4 6" id="KW-0862">Zinc</keyword>
<dbReference type="GO" id="GO:0006508">
    <property type="term" value="P:proteolysis"/>
    <property type="evidence" value="ECO:0007669"/>
    <property type="project" value="UniProtKB-KW"/>
</dbReference>
<comment type="caution">
    <text evidence="9">The sequence shown here is derived from an EMBL/GenBank/DDBJ whole genome shotgun (WGS) entry which is preliminary data.</text>
</comment>
<evidence type="ECO:0000313" key="10">
    <source>
        <dbReference type="Proteomes" id="UP000003178"/>
    </source>
</evidence>
<comment type="similarity">
    <text evidence="6">Belongs to the peptidase M3B family.</text>
</comment>
<dbReference type="eggNOG" id="COG1164">
    <property type="taxonomic scope" value="Bacteria"/>
</dbReference>
<dbReference type="Gene3D" id="1.20.140.70">
    <property type="entry name" value="Oligopeptidase f, N-terminal domain"/>
    <property type="match status" value="1"/>
</dbReference>
<protein>
    <recommendedName>
        <fullName evidence="6">Oligopeptidase F</fullName>
        <ecNumber evidence="6">3.4.24.-</ecNumber>
    </recommendedName>
</protein>
<dbReference type="InterPro" id="IPR001567">
    <property type="entry name" value="Pept_M3A_M3B_dom"/>
</dbReference>
<dbReference type="EC" id="3.4.24.-" evidence="6"/>
<proteinExistence type="inferred from homology"/>
<evidence type="ECO:0000256" key="5">
    <source>
        <dbReference type="ARBA" id="ARBA00023049"/>
    </source>
</evidence>
<evidence type="ECO:0000259" key="8">
    <source>
        <dbReference type="Pfam" id="PF08439"/>
    </source>
</evidence>
<keyword evidence="1 6" id="KW-0645">Protease</keyword>
<evidence type="ECO:0000259" key="7">
    <source>
        <dbReference type="Pfam" id="PF01432"/>
    </source>
</evidence>
<comment type="cofactor">
    <cofactor evidence="6">
        <name>Zn(2+)</name>
        <dbReference type="ChEBI" id="CHEBI:29105"/>
    </cofactor>
    <text evidence="6">Binds 1 zinc ion.</text>
</comment>
<evidence type="ECO:0000313" key="9">
    <source>
        <dbReference type="EMBL" id="EEA85630.1"/>
    </source>
</evidence>
<keyword evidence="2 6" id="KW-0479">Metal-binding</keyword>
<dbReference type="Pfam" id="PF01432">
    <property type="entry name" value="Peptidase_M3"/>
    <property type="match status" value="1"/>
</dbReference>
<dbReference type="STRING" id="500633.CLOHIR_00736"/>
<evidence type="ECO:0000256" key="6">
    <source>
        <dbReference type="RuleBase" id="RU368091"/>
    </source>
</evidence>
<dbReference type="InterPro" id="IPR042088">
    <property type="entry name" value="OligoPept_F_C"/>
</dbReference>
<dbReference type="CDD" id="cd09608">
    <property type="entry name" value="M3B_PepF"/>
    <property type="match status" value="1"/>
</dbReference>
<dbReference type="AlphaFoldDB" id="B6FXY5"/>
<name>B6FXY5_PEPHT</name>
<dbReference type="EMBL" id="ABWP01000029">
    <property type="protein sequence ID" value="EEA85630.1"/>
    <property type="molecule type" value="Genomic_DNA"/>
</dbReference>
<accession>B6FXY5</accession>